<accession>X1AFV3</accession>
<proteinExistence type="predicted"/>
<protein>
    <submittedName>
        <fullName evidence="1">Uncharacterized protein</fullName>
    </submittedName>
</protein>
<gene>
    <name evidence="1" type="ORF">S01H4_20947</name>
</gene>
<comment type="caution">
    <text evidence="1">The sequence shown here is derived from an EMBL/GenBank/DDBJ whole genome shotgun (WGS) entry which is preliminary data.</text>
</comment>
<dbReference type="AlphaFoldDB" id="X1AFV3"/>
<name>X1AFV3_9ZZZZ</name>
<organism evidence="1">
    <name type="scientific">marine sediment metagenome</name>
    <dbReference type="NCBI Taxonomy" id="412755"/>
    <lineage>
        <taxon>unclassified sequences</taxon>
        <taxon>metagenomes</taxon>
        <taxon>ecological metagenomes</taxon>
    </lineage>
</organism>
<sequence>MLKKDRKIAFINRLTKIQKEMLLFRKELRIGNLDEWNAKAQLVFTAAHIDAIKENLRRSMKDASTTKT</sequence>
<dbReference type="EMBL" id="BART01009452">
    <property type="protein sequence ID" value="GAG68662.1"/>
    <property type="molecule type" value="Genomic_DNA"/>
</dbReference>
<reference evidence="1" key="1">
    <citation type="journal article" date="2014" name="Front. Microbiol.">
        <title>High frequency of phylogenetically diverse reductive dehalogenase-homologous genes in deep subseafloor sedimentary metagenomes.</title>
        <authorList>
            <person name="Kawai M."/>
            <person name="Futagami T."/>
            <person name="Toyoda A."/>
            <person name="Takaki Y."/>
            <person name="Nishi S."/>
            <person name="Hori S."/>
            <person name="Arai W."/>
            <person name="Tsubouchi T."/>
            <person name="Morono Y."/>
            <person name="Uchiyama I."/>
            <person name="Ito T."/>
            <person name="Fujiyama A."/>
            <person name="Inagaki F."/>
            <person name="Takami H."/>
        </authorList>
    </citation>
    <scope>NUCLEOTIDE SEQUENCE</scope>
    <source>
        <strain evidence="1">Expedition CK06-06</strain>
    </source>
</reference>
<evidence type="ECO:0000313" key="1">
    <source>
        <dbReference type="EMBL" id="GAG68662.1"/>
    </source>
</evidence>